<feature type="region of interest" description="Disordered" evidence="1">
    <location>
        <begin position="146"/>
        <end position="166"/>
    </location>
</feature>
<dbReference type="Proteomes" id="UP000325395">
    <property type="component" value="Unassembled WGS sequence"/>
</dbReference>
<accession>A0ABQ6X033</accession>
<dbReference type="EMBL" id="ML735693">
    <property type="protein sequence ID" value="KAE8422672.1"/>
    <property type="molecule type" value="Genomic_DNA"/>
</dbReference>
<name>A0ABQ6X033_9EURO</name>
<evidence type="ECO:0000313" key="2">
    <source>
        <dbReference type="EMBL" id="KAE8422672.1"/>
    </source>
</evidence>
<evidence type="ECO:0000313" key="3">
    <source>
        <dbReference type="Proteomes" id="UP000325395"/>
    </source>
</evidence>
<keyword evidence="3" id="KW-1185">Reference proteome</keyword>
<gene>
    <name evidence="2" type="ORF">BDV36DRAFT_244992</name>
</gene>
<reference evidence="2 3" key="1">
    <citation type="submission" date="2019-04" db="EMBL/GenBank/DDBJ databases">
        <authorList>
            <consortium name="DOE Joint Genome Institute"/>
            <person name="Mondo S."/>
            <person name="Kjaerbolling I."/>
            <person name="Vesth T."/>
            <person name="Frisvad J.C."/>
            <person name="Nybo J.L."/>
            <person name="Theobald S."/>
            <person name="Kildgaard S."/>
            <person name="Isbrandt T."/>
            <person name="Kuo A."/>
            <person name="Sato A."/>
            <person name="Lyhne E.K."/>
            <person name="Kogle M.E."/>
            <person name="Wiebenga A."/>
            <person name="Kun R.S."/>
            <person name="Lubbers R.J."/>
            <person name="Makela M.R."/>
            <person name="Barry K."/>
            <person name="Chovatia M."/>
            <person name="Clum A."/>
            <person name="Daum C."/>
            <person name="Haridas S."/>
            <person name="He G."/>
            <person name="LaButti K."/>
            <person name="Lipzen A."/>
            <person name="Riley R."/>
            <person name="Salamov A."/>
            <person name="Simmons B.A."/>
            <person name="Magnuson J.K."/>
            <person name="Henrissat B."/>
            <person name="Mortensen U.H."/>
            <person name="Larsen T.O."/>
            <person name="Devries R.P."/>
            <person name="Grigoriev I.V."/>
            <person name="Machida M."/>
            <person name="Baker S.E."/>
            <person name="Andersen M.R."/>
            <person name="Cantor M.N."/>
            <person name="Hua S.X."/>
        </authorList>
    </citation>
    <scope>NUCLEOTIDE SEQUENCE [LARGE SCALE GENOMIC DNA]</scope>
    <source>
        <strain evidence="2 3">CBS 117616</strain>
    </source>
</reference>
<organism evidence="2 3">
    <name type="scientific">Aspergillus pseudocaelatus</name>
    <dbReference type="NCBI Taxonomy" id="1825620"/>
    <lineage>
        <taxon>Eukaryota</taxon>
        <taxon>Fungi</taxon>
        <taxon>Dikarya</taxon>
        <taxon>Ascomycota</taxon>
        <taxon>Pezizomycotina</taxon>
        <taxon>Eurotiomycetes</taxon>
        <taxon>Eurotiomycetidae</taxon>
        <taxon>Eurotiales</taxon>
        <taxon>Aspergillaceae</taxon>
        <taxon>Aspergillus</taxon>
        <taxon>Aspergillus subgen. Circumdati</taxon>
    </lineage>
</organism>
<feature type="compositionally biased region" description="Basic and acidic residues" evidence="1">
    <location>
        <begin position="157"/>
        <end position="166"/>
    </location>
</feature>
<protein>
    <submittedName>
        <fullName evidence="2">Uncharacterized protein</fullName>
    </submittedName>
</protein>
<sequence length="166" mass="19085">MRIRCCRVCGDRRGLPRTVSLTHNLTYAVYRHKSHQQWDPCHCPVHVLSSQVTVRLALITWSRTKLPMIWLKRTSRNLALRQSYICCTTCLRLYGRGSKSPLTYCMFYNVPMIYERGKLNPVSPLGSSVGARGWWDRLRRTGEHTLYGSSNNKRTRGKDGSVHGSS</sequence>
<evidence type="ECO:0000256" key="1">
    <source>
        <dbReference type="SAM" id="MobiDB-lite"/>
    </source>
</evidence>
<proteinExistence type="predicted"/>